<protein>
    <submittedName>
        <fullName evidence="1">Alginate lyase</fullName>
    </submittedName>
</protein>
<dbReference type="InterPro" id="IPR011050">
    <property type="entry name" value="Pectin_lyase_fold/virulence"/>
</dbReference>
<dbReference type="SMART" id="SM00710">
    <property type="entry name" value="PbH1"/>
    <property type="match status" value="6"/>
</dbReference>
<accession>A0A0D7VXW2</accession>
<keyword evidence="1" id="KW-0456">Lyase</keyword>
<dbReference type="Gene3D" id="2.160.20.10">
    <property type="entry name" value="Single-stranded right-handed beta-helix, Pectin lyase-like"/>
    <property type="match status" value="2"/>
</dbReference>
<dbReference type="PATRIC" id="fig|1435349.4.peg.1721"/>
<evidence type="ECO:0000313" key="1">
    <source>
        <dbReference type="EMBL" id="KJD31634.1"/>
    </source>
</evidence>
<dbReference type="GO" id="GO:0016829">
    <property type="term" value="F:lyase activity"/>
    <property type="evidence" value="ECO:0007669"/>
    <property type="project" value="UniProtKB-KW"/>
</dbReference>
<dbReference type="InterPro" id="IPR006626">
    <property type="entry name" value="PbH1"/>
</dbReference>
<dbReference type="EMBL" id="JTDW01000025">
    <property type="protein sequence ID" value="KJD31634.1"/>
    <property type="molecule type" value="Genomic_DNA"/>
</dbReference>
<dbReference type="RefSeq" id="WP_044634083.1">
    <property type="nucleotide sequence ID" value="NZ_JTDW01000025.1"/>
</dbReference>
<dbReference type="OrthoDB" id="6475864at2"/>
<comment type="caution">
    <text evidence="1">The sequence shown here is derived from an EMBL/GenBank/DDBJ whole genome shotgun (WGS) entry which is preliminary data.</text>
</comment>
<dbReference type="CDD" id="cd14251">
    <property type="entry name" value="PL-6"/>
    <property type="match status" value="1"/>
</dbReference>
<reference evidence="1 2" key="1">
    <citation type="submission" date="2014-11" db="EMBL/GenBank/DDBJ databases">
        <title>Tamlana sedimentorum sp. nov., isolated from shallow sand sediments of the Sea of Japan.</title>
        <authorList>
            <person name="Romanenko L.A."/>
        </authorList>
    </citation>
    <scope>NUCLEOTIDE SEQUENCE [LARGE SCALE GENOMIC DNA]</scope>
    <source>
        <strain evidence="1 2">JCM 19808</strain>
    </source>
</reference>
<dbReference type="PROSITE" id="PS51257">
    <property type="entry name" value="PROKAR_LIPOPROTEIN"/>
    <property type="match status" value="1"/>
</dbReference>
<gene>
    <name evidence="1" type="ORF">PW52_16475</name>
</gene>
<dbReference type="AlphaFoldDB" id="A0A0D7VXW2"/>
<dbReference type="STRING" id="1435349.PW52_16475"/>
<organism evidence="1 2">
    <name type="scientific">Neotamlana sedimentorum</name>
    <dbReference type="NCBI Taxonomy" id="1435349"/>
    <lineage>
        <taxon>Bacteria</taxon>
        <taxon>Pseudomonadati</taxon>
        <taxon>Bacteroidota</taxon>
        <taxon>Flavobacteriia</taxon>
        <taxon>Flavobacteriales</taxon>
        <taxon>Flavobacteriaceae</taxon>
        <taxon>Neotamlana</taxon>
    </lineage>
</organism>
<proteinExistence type="predicted"/>
<keyword evidence="2" id="KW-1185">Reference proteome</keyword>
<evidence type="ECO:0000313" key="2">
    <source>
        <dbReference type="Proteomes" id="UP000032578"/>
    </source>
</evidence>
<name>A0A0D7VXW2_9FLAO</name>
<dbReference type="Pfam" id="PF14592">
    <property type="entry name" value="Chondroitinas_B"/>
    <property type="match status" value="1"/>
</dbReference>
<dbReference type="SUPFAM" id="SSF51126">
    <property type="entry name" value="Pectin lyase-like"/>
    <property type="match status" value="2"/>
</dbReference>
<sequence length="769" mass="84963">MSKFYVFLIVSVLFFSCETSKNTQKNLVVNNSEELNDAIDHAQPDDVIILKNGNWENLEINFKANGTENHPITIKAETPGGVIISGVSQLKFGGNYLVVDGLHFKGGYAKGNVVDFKLDDEHIGNHCTLTNSVIEDFNKMERDDSDRWVQFWGRHNTLSNCYIGGKTNRGPTIRIDLKGNEHINNHHRIINNHFGPRPPKGGASGETIQLGDSYTSMAPSYTLVENNLFEECNGEVEIISSKTNFNQFKNNVFYKSEGSLVTRHGNYCTIEGNYFIGDGVNKNIGGIRVINTGHTIINNYFCNLIGESFRSPLAVMNGIPKSPQNRYNQVTDVVVAYNSYVNCKSPWQFGVGVNTDQKDVLPASEIRSAIPIRTIVANNTVYNSKADSLIVVTHDKIEGVTFKSNAINNQGGYFNAVEGLSASNFEVKAISENIYIPTESLNVEPYVGFDFDKITEDLFGNSRASNNNIGAFVSTEAINPEILDKSKYGPSWFSQEQNTSEVQTFEVGPGEDIQKKIDEAQNGDVILLSAGSYSVLNSLEISKAITVKAKTKGETIINYNGETGTALFELHPKGFLNVDGLVLQGNNSTKAFASLKENMFTHFGLNVNNTAIRGFNFALKVYKQAFAEHITFANTSILNCENGLELSEEINDKGDYNTEYLTIKNCEFNNVKQNVIDYYRGGYDESTIGGNLIVENSVFINSGGKEKNGILINHRGIVNVTLIDNTFKSNPVKLVALLWGAKNNSAVNNTIINSGSIITEQNLKLTLMY</sequence>
<dbReference type="InterPro" id="IPR039513">
    <property type="entry name" value="PL-6"/>
</dbReference>
<dbReference type="Proteomes" id="UP000032578">
    <property type="component" value="Unassembled WGS sequence"/>
</dbReference>
<dbReference type="InterPro" id="IPR012334">
    <property type="entry name" value="Pectin_lyas_fold"/>
</dbReference>